<dbReference type="Gene3D" id="3.40.50.2000">
    <property type="entry name" value="Glycogen Phosphorylase B"/>
    <property type="match status" value="2"/>
</dbReference>
<dbReference type="Proteomes" id="UP000285875">
    <property type="component" value="Chromosome"/>
</dbReference>
<dbReference type="Pfam" id="PF13439">
    <property type="entry name" value="Glyco_transf_4"/>
    <property type="match status" value="1"/>
</dbReference>
<evidence type="ECO:0000313" key="5">
    <source>
        <dbReference type="Proteomes" id="UP000285875"/>
    </source>
</evidence>
<evidence type="ECO:0000256" key="2">
    <source>
        <dbReference type="ARBA" id="ARBA00022679"/>
    </source>
</evidence>
<dbReference type="EMBL" id="CP025570">
    <property type="protein sequence ID" value="AZZ39361.1"/>
    <property type="molecule type" value="Genomic_DNA"/>
</dbReference>
<dbReference type="CDD" id="cd03801">
    <property type="entry name" value="GT4_PimA-like"/>
    <property type="match status" value="1"/>
</dbReference>
<keyword evidence="1" id="KW-0328">Glycosyltransferase</keyword>
<sequence>MVQRPDSRPGVRLAHVPTLLPGPCHPGQWGHASGLGRDRPVTRADDWLSIGLVCPYSFTRPGGVQNHVLGLARWLRRRGHVVALLGPGHPGRRTLRSLGLPPECFTSTGRSVPVPANGSVARLNFGAASAVRVRSWMSDHYFDVIHLHEPLTPSSSLLALWNADRPLVATFHCCFEDSSFADSTLLRVARRLAPSSLARIDEAVAVSQAAAEAARRAWRVDPVIIGNGVDTAELSTVWTAPAPWRGGKHPRVCFLGRFEEPRKGFSAFRRAVHQVRLSHPDVDAVVIGPGAVPGDTDGLRFLGPLSDADRDRVLGSCDVYVAPNIGGESFGIVLVEALAAGARVVASDLPGFREVLTDDRGLVGWLVPPADAAALGRAINQALGSGDTGLAARGLRRARQFDWESVGPQLEDQYRAAISSRHNRR</sequence>
<evidence type="ECO:0000313" key="4">
    <source>
        <dbReference type="EMBL" id="AZZ39361.1"/>
    </source>
</evidence>
<dbReference type="SUPFAM" id="SSF53756">
    <property type="entry name" value="UDP-Glycosyltransferase/glycogen phosphorylase"/>
    <property type="match status" value="1"/>
</dbReference>
<gene>
    <name evidence="4" type="ORF">C0Z10_05935</name>
</gene>
<evidence type="ECO:0000256" key="1">
    <source>
        <dbReference type="ARBA" id="ARBA00022676"/>
    </source>
</evidence>
<feature type="domain" description="Glycosyltransferase subfamily 4-like N-terminal" evidence="3">
    <location>
        <begin position="61"/>
        <end position="232"/>
    </location>
</feature>
<dbReference type="PANTHER" id="PTHR12526:SF613">
    <property type="entry name" value="PHOSPHATIDYL-MYO-INOSITOL MANNOSYLTRANSFERASE"/>
    <property type="match status" value="1"/>
</dbReference>
<dbReference type="KEGG" id="aji:C0Z10_05935"/>
<organism evidence="4 5">
    <name type="scientific">Acidipropionibacterium jensenii</name>
    <dbReference type="NCBI Taxonomy" id="1749"/>
    <lineage>
        <taxon>Bacteria</taxon>
        <taxon>Bacillati</taxon>
        <taxon>Actinomycetota</taxon>
        <taxon>Actinomycetes</taxon>
        <taxon>Propionibacteriales</taxon>
        <taxon>Propionibacteriaceae</taxon>
        <taxon>Acidipropionibacterium</taxon>
    </lineage>
</organism>
<dbReference type="InterPro" id="IPR028098">
    <property type="entry name" value="Glyco_trans_4-like_N"/>
</dbReference>
<evidence type="ECO:0000259" key="3">
    <source>
        <dbReference type="Pfam" id="PF13439"/>
    </source>
</evidence>
<proteinExistence type="predicted"/>
<accession>A0A3T0RZD8</accession>
<dbReference type="GO" id="GO:0016757">
    <property type="term" value="F:glycosyltransferase activity"/>
    <property type="evidence" value="ECO:0007669"/>
    <property type="project" value="UniProtKB-KW"/>
</dbReference>
<reference evidence="5" key="1">
    <citation type="submission" date="2017-12" db="EMBL/GenBank/DDBJ databases">
        <title>Whole genome sequencing of Acidipropionibacterium jensenii strains JS279 and JS280.</title>
        <authorList>
            <person name="Deptula P."/>
            <person name="Laine P."/>
            <person name="Smolander O.-P."/>
            <person name="Paulin L."/>
            <person name="Auvinen P."/>
            <person name="Varmanen P."/>
        </authorList>
    </citation>
    <scope>NUCLEOTIDE SEQUENCE [LARGE SCALE GENOMIC DNA]</scope>
    <source>
        <strain evidence="5">JS280</strain>
    </source>
</reference>
<dbReference type="AlphaFoldDB" id="A0A3T0RZD8"/>
<name>A0A3T0RZD8_9ACTN</name>
<keyword evidence="2 4" id="KW-0808">Transferase</keyword>
<dbReference type="PANTHER" id="PTHR12526">
    <property type="entry name" value="GLYCOSYLTRANSFERASE"/>
    <property type="match status" value="1"/>
</dbReference>
<protein>
    <submittedName>
        <fullName evidence="4">Glycosyltransferase family 1 protein</fullName>
    </submittedName>
</protein>
<dbReference type="Pfam" id="PF13692">
    <property type="entry name" value="Glyco_trans_1_4"/>
    <property type="match status" value="1"/>
</dbReference>